<evidence type="ECO:0000313" key="3">
    <source>
        <dbReference type="Proteomes" id="UP001225356"/>
    </source>
</evidence>
<dbReference type="PROSITE" id="PS51257">
    <property type="entry name" value="PROKAR_LIPOPROTEIN"/>
    <property type="match status" value="1"/>
</dbReference>
<dbReference type="EMBL" id="JAUSQU010000001">
    <property type="protein sequence ID" value="MDP9848976.1"/>
    <property type="molecule type" value="Genomic_DNA"/>
</dbReference>
<name>A0ABT9QRE4_9ACTN</name>
<feature type="chain" id="PRO_5045055551" description="GerMN domain-containing protein" evidence="1">
    <location>
        <begin position="16"/>
        <end position="183"/>
    </location>
</feature>
<organism evidence="2 3">
    <name type="scientific">Streptosporangium lutulentum</name>
    <dbReference type="NCBI Taxonomy" id="1461250"/>
    <lineage>
        <taxon>Bacteria</taxon>
        <taxon>Bacillati</taxon>
        <taxon>Actinomycetota</taxon>
        <taxon>Actinomycetes</taxon>
        <taxon>Streptosporangiales</taxon>
        <taxon>Streptosporangiaceae</taxon>
        <taxon>Streptosporangium</taxon>
    </lineage>
</organism>
<reference evidence="2 3" key="1">
    <citation type="submission" date="2023-07" db="EMBL/GenBank/DDBJ databases">
        <title>Sequencing the genomes of 1000 actinobacteria strains.</title>
        <authorList>
            <person name="Klenk H.-P."/>
        </authorList>
    </citation>
    <scope>NUCLEOTIDE SEQUENCE [LARGE SCALE GENOMIC DNA]</scope>
    <source>
        <strain evidence="2 3">DSM 46740</strain>
    </source>
</reference>
<evidence type="ECO:0000313" key="2">
    <source>
        <dbReference type="EMBL" id="MDP9848976.1"/>
    </source>
</evidence>
<keyword evidence="3" id="KW-1185">Reference proteome</keyword>
<accession>A0ABT9QRE4</accession>
<gene>
    <name evidence="2" type="ORF">J2853_008187</name>
</gene>
<keyword evidence="1" id="KW-0732">Signal</keyword>
<sequence length="183" mass="19972">MRRLTCLLAVLLALAGCGVPPSEVQDRGSPPVISYSPTWVTVYLLRDGRLEPVRIPVTSDSVQNIVDALFQAGKRPPKPGLTSALNDFTPYDTQTTRYSDDVRNRGNDFAENLGYRLNVIITGEGKISTAGLAQIACTIRQNKQESIWSVEVTRLLPGNPDSMGEHTCFEYRGLAAAGVRLPP</sequence>
<proteinExistence type="predicted"/>
<evidence type="ECO:0000256" key="1">
    <source>
        <dbReference type="SAM" id="SignalP"/>
    </source>
</evidence>
<dbReference type="Proteomes" id="UP001225356">
    <property type="component" value="Unassembled WGS sequence"/>
</dbReference>
<feature type="signal peptide" evidence="1">
    <location>
        <begin position="1"/>
        <end position="15"/>
    </location>
</feature>
<dbReference type="RefSeq" id="WP_307566569.1">
    <property type="nucleotide sequence ID" value="NZ_JAUSQU010000001.1"/>
</dbReference>
<comment type="caution">
    <text evidence="2">The sequence shown here is derived from an EMBL/GenBank/DDBJ whole genome shotgun (WGS) entry which is preliminary data.</text>
</comment>
<protein>
    <recommendedName>
        <fullName evidence="4">GerMN domain-containing protein</fullName>
    </recommendedName>
</protein>
<evidence type="ECO:0008006" key="4">
    <source>
        <dbReference type="Google" id="ProtNLM"/>
    </source>
</evidence>